<gene>
    <name evidence="1" type="ORF">N4264_10615</name>
</gene>
<proteinExistence type="predicted"/>
<sequence>MDTPVKPEARGSAKLFAVEAHDRDAITRAIGFARDDYQVKWWWKYGQPAIDLVRAHFEVKAENLGPLVDHLMKMNGPDFQVTAQCFPYGIPKPDLFRIEADIRNPARG</sequence>
<reference evidence="1" key="1">
    <citation type="submission" date="2022-09" db="EMBL/GenBank/DDBJ databases">
        <title>Tahibacter sp. nov., isolated from a fresh water.</title>
        <authorList>
            <person name="Baek J.H."/>
            <person name="Lee J.K."/>
            <person name="Kim J.M."/>
            <person name="Jeon C.O."/>
        </authorList>
    </citation>
    <scope>NUCLEOTIDE SEQUENCE</scope>
    <source>
        <strain evidence="1">W38</strain>
    </source>
</reference>
<dbReference type="Proteomes" id="UP001064632">
    <property type="component" value="Chromosome"/>
</dbReference>
<organism evidence="1 2">
    <name type="scientific">Tahibacter amnicola</name>
    <dbReference type="NCBI Taxonomy" id="2976241"/>
    <lineage>
        <taxon>Bacteria</taxon>
        <taxon>Pseudomonadati</taxon>
        <taxon>Pseudomonadota</taxon>
        <taxon>Gammaproteobacteria</taxon>
        <taxon>Lysobacterales</taxon>
        <taxon>Rhodanobacteraceae</taxon>
        <taxon>Tahibacter</taxon>
    </lineage>
</organism>
<accession>A0ABY6BJL9</accession>
<name>A0ABY6BJL9_9GAMM</name>
<dbReference type="EMBL" id="CP104694">
    <property type="protein sequence ID" value="UXI70050.1"/>
    <property type="molecule type" value="Genomic_DNA"/>
</dbReference>
<evidence type="ECO:0000313" key="2">
    <source>
        <dbReference type="Proteomes" id="UP001064632"/>
    </source>
</evidence>
<dbReference type="RefSeq" id="WP_261697001.1">
    <property type="nucleotide sequence ID" value="NZ_CP104694.1"/>
</dbReference>
<evidence type="ECO:0000313" key="1">
    <source>
        <dbReference type="EMBL" id="UXI70050.1"/>
    </source>
</evidence>
<keyword evidence="2" id="KW-1185">Reference proteome</keyword>
<protein>
    <submittedName>
        <fullName evidence="1">Uncharacterized protein</fullName>
    </submittedName>
</protein>